<dbReference type="Proteomes" id="UP000276899">
    <property type="component" value="Chromosome"/>
</dbReference>
<dbReference type="Gene3D" id="3.40.190.10">
    <property type="entry name" value="Periplasmic binding protein-like II"/>
    <property type="match status" value="1"/>
</dbReference>
<keyword evidence="3" id="KW-0732">Signal</keyword>
<protein>
    <submittedName>
        <fullName evidence="4">Maltose/maltodextrin-binding protein</fullName>
    </submittedName>
</protein>
<organism evidence="4 5">
    <name type="scientific">Actinomyces slackii</name>
    <dbReference type="NCBI Taxonomy" id="52774"/>
    <lineage>
        <taxon>Bacteria</taxon>
        <taxon>Bacillati</taxon>
        <taxon>Actinomycetota</taxon>
        <taxon>Actinomycetes</taxon>
        <taxon>Actinomycetales</taxon>
        <taxon>Actinomycetaceae</taxon>
        <taxon>Actinomyces</taxon>
    </lineage>
</organism>
<name>A0A3S4UMU5_9ACTO</name>
<dbReference type="SUPFAM" id="SSF53850">
    <property type="entry name" value="Periplasmic binding protein-like II"/>
    <property type="match status" value="1"/>
</dbReference>
<dbReference type="PROSITE" id="PS51257">
    <property type="entry name" value="PROKAR_LIPOPROTEIN"/>
    <property type="match status" value="1"/>
</dbReference>
<dbReference type="PANTHER" id="PTHR30061">
    <property type="entry name" value="MALTOSE-BINDING PERIPLASMIC PROTEIN"/>
    <property type="match status" value="1"/>
</dbReference>
<accession>A0A3S4UMU5</accession>
<evidence type="ECO:0000256" key="1">
    <source>
        <dbReference type="ARBA" id="ARBA00008520"/>
    </source>
</evidence>
<dbReference type="AlphaFoldDB" id="A0A3S4UMU5"/>
<evidence type="ECO:0000313" key="5">
    <source>
        <dbReference type="Proteomes" id="UP000276899"/>
    </source>
</evidence>
<dbReference type="STRING" id="1278298.GCA_000428685_01903"/>
<keyword evidence="5" id="KW-1185">Reference proteome</keyword>
<dbReference type="GO" id="GO:0015768">
    <property type="term" value="P:maltose transport"/>
    <property type="evidence" value="ECO:0007669"/>
    <property type="project" value="TreeGrafter"/>
</dbReference>
<dbReference type="GO" id="GO:0042956">
    <property type="term" value="P:maltodextrin transmembrane transport"/>
    <property type="evidence" value="ECO:0007669"/>
    <property type="project" value="TreeGrafter"/>
</dbReference>
<dbReference type="EMBL" id="LR134363">
    <property type="protein sequence ID" value="VEG74218.1"/>
    <property type="molecule type" value="Genomic_DNA"/>
</dbReference>
<dbReference type="GO" id="GO:0055052">
    <property type="term" value="C:ATP-binding cassette (ABC) transporter complex, substrate-binding subunit-containing"/>
    <property type="evidence" value="ECO:0007669"/>
    <property type="project" value="TreeGrafter"/>
</dbReference>
<dbReference type="Pfam" id="PF13416">
    <property type="entry name" value="SBP_bac_8"/>
    <property type="match status" value="1"/>
</dbReference>
<keyword evidence="2" id="KW-0813">Transport</keyword>
<comment type="similarity">
    <text evidence="1">Belongs to the bacterial solute-binding protein 1 family.</text>
</comment>
<proteinExistence type="inferred from homology"/>
<dbReference type="PANTHER" id="PTHR30061:SF50">
    <property type="entry name" value="MALTOSE_MALTODEXTRIN-BINDING PERIPLASMIC PROTEIN"/>
    <property type="match status" value="1"/>
</dbReference>
<dbReference type="RefSeq" id="WP_026426947.1">
    <property type="nucleotide sequence ID" value="NZ_CBCRWE010000054.1"/>
</dbReference>
<dbReference type="KEGG" id="asla:NCTC11923_00841"/>
<reference evidence="4 5" key="1">
    <citation type="submission" date="2018-12" db="EMBL/GenBank/DDBJ databases">
        <authorList>
            <consortium name="Pathogen Informatics"/>
        </authorList>
    </citation>
    <scope>NUCLEOTIDE SEQUENCE [LARGE SCALE GENOMIC DNA]</scope>
    <source>
        <strain evidence="4 5">NCTC11923</strain>
    </source>
</reference>
<dbReference type="InterPro" id="IPR006059">
    <property type="entry name" value="SBP"/>
</dbReference>
<dbReference type="GO" id="GO:1901982">
    <property type="term" value="F:maltose binding"/>
    <property type="evidence" value="ECO:0007669"/>
    <property type="project" value="TreeGrafter"/>
</dbReference>
<gene>
    <name evidence="4" type="primary">malX</name>
    <name evidence="4" type="ORF">NCTC11923_00841</name>
</gene>
<evidence type="ECO:0000256" key="2">
    <source>
        <dbReference type="ARBA" id="ARBA00022448"/>
    </source>
</evidence>
<sequence length="413" mass="41708">MLISRRALGLSVLAASLGGAVSGCSLLRGDEQDATPSDDNALTVLVDPAGSAQSTAVQEAVEAFTKDSGIQVTLQVTRDPRGEMAAGLASQGGADVVHLTPDLLAAYAQAGSLNAYTESVEGATDLHPALVANATYEGAVYGVPTDFSTLALYINSSMWQAAGLTEADYPTTWEALRAVSSALSGEQDGAQVSGLALSPQYARLGAFMVQAGGGLTDAQGAITAASEGSVAGLNEVKELLGSGATLATDLDANSGAEAFSMGQAAMTIEPTEFAATLAADHPDLAHIVVELPQGPVGKGTLLFARYYAVAESSPRKKEAISLISYLSAAERQLALASAAGTIPASTSATQTWTGEHPELKAFATGAEYAVGMPVLAGSSDAIASLDDQLTGLAEADPQAILSATQVDLEAASA</sequence>
<evidence type="ECO:0000313" key="4">
    <source>
        <dbReference type="EMBL" id="VEG74218.1"/>
    </source>
</evidence>
<evidence type="ECO:0000256" key="3">
    <source>
        <dbReference type="ARBA" id="ARBA00022729"/>
    </source>
</evidence>